<dbReference type="EMBL" id="JAATTO010000002">
    <property type="protein sequence ID" value="MBC9976921.1"/>
    <property type="molecule type" value="Genomic_DNA"/>
</dbReference>
<organism evidence="1 2">
    <name type="scientific">Bradyrhizobium campsiandrae</name>
    <dbReference type="NCBI Taxonomy" id="1729892"/>
    <lineage>
        <taxon>Bacteria</taxon>
        <taxon>Pseudomonadati</taxon>
        <taxon>Pseudomonadota</taxon>
        <taxon>Alphaproteobacteria</taxon>
        <taxon>Hyphomicrobiales</taxon>
        <taxon>Nitrobacteraceae</taxon>
        <taxon>Bradyrhizobium</taxon>
    </lineage>
</organism>
<evidence type="ECO:0000313" key="1">
    <source>
        <dbReference type="EMBL" id="MBC9976921.1"/>
    </source>
</evidence>
<dbReference type="Proteomes" id="UP000639516">
    <property type="component" value="Unassembled WGS sequence"/>
</dbReference>
<gene>
    <name evidence="1" type="ORF">HA482_01665</name>
</gene>
<reference evidence="1 2" key="1">
    <citation type="journal article" date="2020" name="Arch. Microbiol.">
        <title>Bradyrhizobium campsiandrae sp. nov., a nitrogen-fixing bacterial strain isolated from a native leguminous tree from the Amazon adapted to flooded conditions.</title>
        <authorList>
            <person name="Cabral Michel D."/>
            <person name="Martins da Costa E."/>
            <person name="Azarias Guimaraes A."/>
            <person name="Soares de Carvalho T."/>
            <person name="Santos de Castro Caputo P."/>
            <person name="Willems A."/>
            <person name="de Souza Moreira F.M."/>
        </authorList>
    </citation>
    <scope>NUCLEOTIDE SEQUENCE [LARGE SCALE GENOMIC DNA]</scope>
    <source>
        <strain evidence="2">INPA 384B</strain>
    </source>
</reference>
<evidence type="ECO:0000313" key="2">
    <source>
        <dbReference type="Proteomes" id="UP000639516"/>
    </source>
</evidence>
<sequence>MRSDTPPQQLPHGLCPARQFLRKPEIIDRLHVFFRHEDLKPDCADALSHAHETQTEKQMFPPSMRRPVLSRPAGLAACEGINDRHGGRHLRRRNGPFQLGRQHLVMLRQPAERRRMSEDRFVPSDGRPLTPYEREILTILQEECAEVIVAASKLLRFGVGNTNPSTGKKNDEELGLEVGDLQQMIDKIIFAEIVSRDHLIDGMVRKQDRLIQFMQHAPERRHG</sequence>
<name>A0ABR7U051_9BRAD</name>
<evidence type="ECO:0008006" key="3">
    <source>
        <dbReference type="Google" id="ProtNLM"/>
    </source>
</evidence>
<comment type="caution">
    <text evidence="1">The sequence shown here is derived from an EMBL/GenBank/DDBJ whole genome shotgun (WGS) entry which is preliminary data.</text>
</comment>
<accession>A0ABR7U051</accession>
<keyword evidence="2" id="KW-1185">Reference proteome</keyword>
<dbReference type="RefSeq" id="WP_188095689.1">
    <property type="nucleotide sequence ID" value="NZ_JAANIH010000001.1"/>
</dbReference>
<protein>
    <recommendedName>
        <fullName evidence="3">NTP pyrophosphohydrolase MazG putative catalytic core domain-containing protein</fullName>
    </recommendedName>
</protein>
<proteinExistence type="predicted"/>